<evidence type="ECO:0000313" key="1">
    <source>
        <dbReference type="EMBL" id="MCK8494778.1"/>
    </source>
</evidence>
<accession>A0ABT0HRG7</accession>
<sequence>MQSDIFRAYSANQYFTRSVKLTFSWQFGQIRDNHDEPVRKITNDDAWAK</sequence>
<keyword evidence="2" id="KW-1185">Reference proteome</keyword>
<protein>
    <recommendedName>
        <fullName evidence="3">Outer membrane beta-barrel protein</fullName>
    </recommendedName>
</protein>
<dbReference type="EMBL" id="JALPRF010000004">
    <property type="protein sequence ID" value="MCK8494778.1"/>
    <property type="molecule type" value="Genomic_DNA"/>
</dbReference>
<dbReference type="RefSeq" id="WP_248479360.1">
    <property type="nucleotide sequence ID" value="NZ_JALPRF010000004.1"/>
</dbReference>
<proteinExistence type="predicted"/>
<evidence type="ECO:0000313" key="2">
    <source>
        <dbReference type="Proteomes" id="UP001202180"/>
    </source>
</evidence>
<name>A0ABT0HRG7_9BACT</name>
<organism evidence="1 2">
    <name type="scientific">Spirosoma liriopis</name>
    <dbReference type="NCBI Taxonomy" id="2937440"/>
    <lineage>
        <taxon>Bacteria</taxon>
        <taxon>Pseudomonadati</taxon>
        <taxon>Bacteroidota</taxon>
        <taxon>Cytophagia</taxon>
        <taxon>Cytophagales</taxon>
        <taxon>Cytophagaceae</taxon>
        <taxon>Spirosoma</taxon>
    </lineage>
</organism>
<reference evidence="1 2" key="1">
    <citation type="submission" date="2022-04" db="EMBL/GenBank/DDBJ databases">
        <title>Spirosoma sp. strain RP8 genome sequencing and assembly.</title>
        <authorList>
            <person name="Jung Y."/>
        </authorList>
    </citation>
    <scope>NUCLEOTIDE SEQUENCE [LARGE SCALE GENOMIC DNA]</scope>
    <source>
        <strain evidence="1 2">RP8</strain>
    </source>
</reference>
<gene>
    <name evidence="1" type="ORF">M0L20_23115</name>
</gene>
<dbReference type="Proteomes" id="UP001202180">
    <property type="component" value="Unassembled WGS sequence"/>
</dbReference>
<comment type="caution">
    <text evidence="1">The sequence shown here is derived from an EMBL/GenBank/DDBJ whole genome shotgun (WGS) entry which is preliminary data.</text>
</comment>
<evidence type="ECO:0008006" key="3">
    <source>
        <dbReference type="Google" id="ProtNLM"/>
    </source>
</evidence>